<evidence type="ECO:0000313" key="2">
    <source>
        <dbReference type="Proteomes" id="UP001140949"/>
    </source>
</evidence>
<dbReference type="AlphaFoldDB" id="A0AAX6GCP9"/>
<organism evidence="1 2">
    <name type="scientific">Iris pallida</name>
    <name type="common">Sweet iris</name>
    <dbReference type="NCBI Taxonomy" id="29817"/>
    <lineage>
        <taxon>Eukaryota</taxon>
        <taxon>Viridiplantae</taxon>
        <taxon>Streptophyta</taxon>
        <taxon>Embryophyta</taxon>
        <taxon>Tracheophyta</taxon>
        <taxon>Spermatophyta</taxon>
        <taxon>Magnoliopsida</taxon>
        <taxon>Liliopsida</taxon>
        <taxon>Asparagales</taxon>
        <taxon>Iridaceae</taxon>
        <taxon>Iridoideae</taxon>
        <taxon>Irideae</taxon>
        <taxon>Iris</taxon>
    </lineage>
</organism>
<reference evidence="1" key="2">
    <citation type="submission" date="2023-04" db="EMBL/GenBank/DDBJ databases">
        <authorList>
            <person name="Bruccoleri R.E."/>
            <person name="Oakeley E.J."/>
            <person name="Faust A.-M."/>
            <person name="Dessus-Babus S."/>
            <person name="Altorfer M."/>
            <person name="Burckhardt D."/>
            <person name="Oertli M."/>
            <person name="Naumann U."/>
            <person name="Petersen F."/>
            <person name="Wong J."/>
        </authorList>
    </citation>
    <scope>NUCLEOTIDE SEQUENCE</scope>
    <source>
        <strain evidence="1">GSM-AAB239-AS_SAM_17_03QT</strain>
        <tissue evidence="1">Leaf</tissue>
    </source>
</reference>
<keyword evidence="2" id="KW-1185">Reference proteome</keyword>
<gene>
    <name evidence="1" type="ORF">M6B38_374440</name>
</gene>
<reference evidence="1" key="1">
    <citation type="journal article" date="2023" name="GigaByte">
        <title>Genome assembly of the bearded iris, Iris pallida Lam.</title>
        <authorList>
            <person name="Bruccoleri R.E."/>
            <person name="Oakeley E.J."/>
            <person name="Faust A.M.E."/>
            <person name="Altorfer M."/>
            <person name="Dessus-Babus S."/>
            <person name="Burckhardt D."/>
            <person name="Oertli M."/>
            <person name="Naumann U."/>
            <person name="Petersen F."/>
            <person name="Wong J."/>
        </authorList>
    </citation>
    <scope>NUCLEOTIDE SEQUENCE</scope>
    <source>
        <strain evidence="1">GSM-AAB239-AS_SAM_17_03QT</strain>
    </source>
</reference>
<dbReference type="Proteomes" id="UP001140949">
    <property type="component" value="Unassembled WGS sequence"/>
</dbReference>
<protein>
    <submittedName>
        <fullName evidence="1">Uncharacterized protein</fullName>
    </submittedName>
</protein>
<accession>A0AAX6GCP9</accession>
<proteinExistence type="predicted"/>
<dbReference type="EMBL" id="JANAVB010021278">
    <property type="protein sequence ID" value="KAJ6825991.1"/>
    <property type="molecule type" value="Genomic_DNA"/>
</dbReference>
<sequence>MLRLDSPISVRTMSILRTSRFKTLLAGKISIAMPGAPELGLGLGNKSVEEGRRWRVRGNLSRASPLQLRVRRTEEPTTYL</sequence>
<evidence type="ECO:0000313" key="1">
    <source>
        <dbReference type="EMBL" id="KAJ6825991.1"/>
    </source>
</evidence>
<comment type="caution">
    <text evidence="1">The sequence shown here is derived from an EMBL/GenBank/DDBJ whole genome shotgun (WGS) entry which is preliminary data.</text>
</comment>
<name>A0AAX6GCP9_IRIPA</name>